<proteinExistence type="predicted"/>
<sequence>MRTLRAWYGAGPTHLLLTVCSFAVAGYAGLRLLGGDVVGLLLWTVGAALLHDLVLVPLYTAADRAVRALDPRRDASWINHVRVPAFVSAVLFVVWSPLILGLSGEVYAAKTGLDPAAFAPRWLLITAALFAASAAVLAARSLIARHRAARGRPPARPGA</sequence>
<dbReference type="OrthoDB" id="4464568at2"/>
<evidence type="ECO:0000256" key="1">
    <source>
        <dbReference type="SAM" id="Phobius"/>
    </source>
</evidence>
<keyword evidence="1" id="KW-0812">Transmembrane</keyword>
<dbReference type="RefSeq" id="WP_106248175.1">
    <property type="nucleotide sequence ID" value="NZ_PVZC01000005.1"/>
</dbReference>
<protein>
    <submittedName>
        <fullName evidence="2">Uncharacterized protein</fullName>
    </submittedName>
</protein>
<dbReference type="EMBL" id="PVZC01000005">
    <property type="protein sequence ID" value="PRX98114.1"/>
    <property type="molecule type" value="Genomic_DNA"/>
</dbReference>
<feature type="transmembrane region" description="Helical" evidence="1">
    <location>
        <begin position="83"/>
        <end position="102"/>
    </location>
</feature>
<keyword evidence="3" id="KW-1185">Reference proteome</keyword>
<keyword evidence="1" id="KW-1133">Transmembrane helix</keyword>
<gene>
    <name evidence="2" type="ORF">CLV72_105467</name>
</gene>
<evidence type="ECO:0000313" key="2">
    <source>
        <dbReference type="EMBL" id="PRX98114.1"/>
    </source>
</evidence>
<evidence type="ECO:0000313" key="3">
    <source>
        <dbReference type="Proteomes" id="UP000237846"/>
    </source>
</evidence>
<feature type="transmembrane region" description="Helical" evidence="1">
    <location>
        <begin position="40"/>
        <end position="62"/>
    </location>
</feature>
<accession>A0A2T0Q2U5</accession>
<feature type="transmembrane region" description="Helical" evidence="1">
    <location>
        <begin position="122"/>
        <end position="143"/>
    </location>
</feature>
<feature type="transmembrane region" description="Helical" evidence="1">
    <location>
        <begin position="7"/>
        <end position="28"/>
    </location>
</feature>
<organism evidence="2 3">
    <name type="scientific">Allonocardiopsis opalescens</name>
    <dbReference type="NCBI Taxonomy" id="1144618"/>
    <lineage>
        <taxon>Bacteria</taxon>
        <taxon>Bacillati</taxon>
        <taxon>Actinomycetota</taxon>
        <taxon>Actinomycetes</taxon>
        <taxon>Streptosporangiales</taxon>
        <taxon>Allonocardiopsis</taxon>
    </lineage>
</organism>
<reference evidence="2 3" key="1">
    <citation type="submission" date="2018-03" db="EMBL/GenBank/DDBJ databases">
        <title>Genomic Encyclopedia of Archaeal and Bacterial Type Strains, Phase II (KMG-II): from individual species to whole genera.</title>
        <authorList>
            <person name="Goeker M."/>
        </authorList>
    </citation>
    <scope>NUCLEOTIDE SEQUENCE [LARGE SCALE GENOMIC DNA]</scope>
    <source>
        <strain evidence="2 3">DSM 45601</strain>
    </source>
</reference>
<comment type="caution">
    <text evidence="2">The sequence shown here is derived from an EMBL/GenBank/DDBJ whole genome shotgun (WGS) entry which is preliminary data.</text>
</comment>
<dbReference type="AlphaFoldDB" id="A0A2T0Q2U5"/>
<dbReference type="Proteomes" id="UP000237846">
    <property type="component" value="Unassembled WGS sequence"/>
</dbReference>
<name>A0A2T0Q2U5_9ACTN</name>
<keyword evidence="1" id="KW-0472">Membrane</keyword>